<reference evidence="2" key="1">
    <citation type="journal article" date="2019" name="Sci. Rep.">
        <title>Draft genome of Tanacetum cinerariifolium, the natural source of mosquito coil.</title>
        <authorList>
            <person name="Yamashiro T."/>
            <person name="Shiraishi A."/>
            <person name="Satake H."/>
            <person name="Nakayama K."/>
        </authorList>
    </citation>
    <scope>NUCLEOTIDE SEQUENCE</scope>
</reference>
<comment type="caution">
    <text evidence="2">The sequence shown here is derived from an EMBL/GenBank/DDBJ whole genome shotgun (WGS) entry which is preliminary data.</text>
</comment>
<sequence length="177" mass="20820">SANREGLIKEVIKKTMTEPTLEEYVNKTRGDYHSGITKMMINGKVAYELRGKFLDDLQNKAFSETNREDAVEHNEHFFKIVDPLDLPNVSYERLRLAIFSISLTGDAREWNDDETIREERKPNDDHGIDNFDNDLVRDSTPYHVNKEGKQYEKDRRLSRLLRNLSRHGRRLVREKGE</sequence>
<gene>
    <name evidence="2" type="ORF">Tci_437757</name>
</gene>
<accession>A0A699HRM6</accession>
<feature type="non-terminal residue" evidence="2">
    <location>
        <position position="1"/>
    </location>
</feature>
<feature type="region of interest" description="Disordered" evidence="1">
    <location>
        <begin position="119"/>
        <end position="141"/>
    </location>
</feature>
<name>A0A699HRM6_TANCI</name>
<feature type="compositionally biased region" description="Basic and acidic residues" evidence="1">
    <location>
        <begin position="119"/>
        <end position="137"/>
    </location>
</feature>
<evidence type="ECO:0000256" key="1">
    <source>
        <dbReference type="SAM" id="MobiDB-lite"/>
    </source>
</evidence>
<dbReference type="AlphaFoldDB" id="A0A699HRM6"/>
<evidence type="ECO:0008006" key="3">
    <source>
        <dbReference type="Google" id="ProtNLM"/>
    </source>
</evidence>
<evidence type="ECO:0000313" key="2">
    <source>
        <dbReference type="EMBL" id="GEY65783.1"/>
    </source>
</evidence>
<protein>
    <recommendedName>
        <fullName evidence="3">MAK10-like protein</fullName>
    </recommendedName>
</protein>
<organism evidence="2">
    <name type="scientific">Tanacetum cinerariifolium</name>
    <name type="common">Dalmatian daisy</name>
    <name type="synonym">Chrysanthemum cinerariifolium</name>
    <dbReference type="NCBI Taxonomy" id="118510"/>
    <lineage>
        <taxon>Eukaryota</taxon>
        <taxon>Viridiplantae</taxon>
        <taxon>Streptophyta</taxon>
        <taxon>Embryophyta</taxon>
        <taxon>Tracheophyta</taxon>
        <taxon>Spermatophyta</taxon>
        <taxon>Magnoliopsida</taxon>
        <taxon>eudicotyledons</taxon>
        <taxon>Gunneridae</taxon>
        <taxon>Pentapetalae</taxon>
        <taxon>asterids</taxon>
        <taxon>campanulids</taxon>
        <taxon>Asterales</taxon>
        <taxon>Asteraceae</taxon>
        <taxon>Asteroideae</taxon>
        <taxon>Anthemideae</taxon>
        <taxon>Anthemidinae</taxon>
        <taxon>Tanacetum</taxon>
    </lineage>
</organism>
<dbReference type="EMBL" id="BKCJ010197606">
    <property type="protein sequence ID" value="GEY65783.1"/>
    <property type="molecule type" value="Genomic_DNA"/>
</dbReference>
<proteinExistence type="predicted"/>